<dbReference type="RefSeq" id="WP_144728278.1">
    <property type="nucleotide sequence ID" value="NZ_ML675578.1"/>
</dbReference>
<protein>
    <submittedName>
        <fullName evidence="3">Uncharacterized protein</fullName>
    </submittedName>
</protein>
<keyword evidence="2" id="KW-0812">Transmembrane</keyword>
<organism evidence="3 4">
    <name type="scientific">Candidatus Nitrosocosmicus arcticus</name>
    <dbReference type="NCBI Taxonomy" id="2035267"/>
    <lineage>
        <taxon>Archaea</taxon>
        <taxon>Nitrososphaerota</taxon>
        <taxon>Nitrososphaeria</taxon>
        <taxon>Nitrososphaerales</taxon>
        <taxon>Nitrososphaeraceae</taxon>
        <taxon>Candidatus Nitrosocosmicus</taxon>
    </lineage>
</organism>
<keyword evidence="2" id="KW-0472">Membrane</keyword>
<gene>
    <name evidence="3" type="ORF">NARC_10088</name>
</gene>
<feature type="region of interest" description="Disordered" evidence="1">
    <location>
        <begin position="105"/>
        <end position="127"/>
    </location>
</feature>
<dbReference type="OrthoDB" id="12143at2157"/>
<accession>A0A557SYK9</accession>
<keyword evidence="4" id="KW-1185">Reference proteome</keyword>
<evidence type="ECO:0000313" key="4">
    <source>
        <dbReference type="Proteomes" id="UP000315289"/>
    </source>
</evidence>
<feature type="compositionally biased region" description="Polar residues" evidence="1">
    <location>
        <begin position="105"/>
        <end position="116"/>
    </location>
</feature>
<sequence length="202" mass="22254">MEGIKDNNDSDSNLDPKDDTGITKKFLIEIAGKFKSTSTIELSNYEEALELFNQRSKEGKNLILYEIHKSLNDGSVVKKVPVLNTSKHAERMRVLKEELKESNPAVNGTVNAPIATSSSSSPDQKSKTTLGTMKFKIIILAIIVAGFILTLFMLDIVAGGGSGNMSGHLVAFEGLRTYLQTTTTSTNYDYNHHDLVSIYFLF</sequence>
<dbReference type="EMBL" id="VOAH01000001">
    <property type="protein sequence ID" value="TVP41682.1"/>
    <property type="molecule type" value="Genomic_DNA"/>
</dbReference>
<dbReference type="Proteomes" id="UP000315289">
    <property type="component" value="Unassembled WGS sequence"/>
</dbReference>
<evidence type="ECO:0000256" key="2">
    <source>
        <dbReference type="SAM" id="Phobius"/>
    </source>
</evidence>
<evidence type="ECO:0000256" key="1">
    <source>
        <dbReference type="SAM" id="MobiDB-lite"/>
    </source>
</evidence>
<dbReference type="AlphaFoldDB" id="A0A557SYK9"/>
<keyword evidence="2" id="KW-1133">Transmembrane helix</keyword>
<comment type="caution">
    <text evidence="3">The sequence shown here is derived from an EMBL/GenBank/DDBJ whole genome shotgun (WGS) entry which is preliminary data.</text>
</comment>
<name>A0A557SYK9_9ARCH</name>
<feature type="transmembrane region" description="Helical" evidence="2">
    <location>
        <begin position="137"/>
        <end position="158"/>
    </location>
</feature>
<reference evidence="3 4" key="1">
    <citation type="journal article" date="2019" name="Front. Microbiol.">
        <title>Ammonia Oxidation by the Arctic Terrestrial Thaumarchaeote Candidatus Nitrosocosmicus arcticus Is Stimulated by Increasing Temperatures.</title>
        <authorList>
            <person name="Alves R.J.E."/>
            <person name="Kerou M."/>
            <person name="Zappe A."/>
            <person name="Bittner R."/>
            <person name="Abby S.S."/>
            <person name="Schmidt H.A."/>
            <person name="Pfeifer K."/>
            <person name="Schleper C."/>
        </authorList>
    </citation>
    <scope>NUCLEOTIDE SEQUENCE [LARGE SCALE GENOMIC DNA]</scope>
    <source>
        <strain evidence="3 4">Kfb</strain>
    </source>
</reference>
<evidence type="ECO:0000313" key="3">
    <source>
        <dbReference type="EMBL" id="TVP41682.1"/>
    </source>
</evidence>
<proteinExistence type="predicted"/>